<comment type="caution">
    <text evidence="1">The sequence shown here is derived from an EMBL/GenBank/DDBJ whole genome shotgun (WGS) entry which is preliminary data.</text>
</comment>
<sequence length="158" mass="17365">MQRRRVRRQRVLRHGVGVHVHAQREVLRDLGVVGQVAYPVIRHGRAVAAHGARDAPRPLLAQVQRVQALLAERVQALEDLGRAPVQVEVVIADLTLVLLILVRAAGNPCIRLYIRLLGHGGGGGGGVSRTFRSHHLILRRSRGMTLMCSAPAPFIILY</sequence>
<gene>
    <name evidence="1" type="ORF">PDJAM_G00051500</name>
</gene>
<reference evidence="1" key="1">
    <citation type="submission" date="2020-02" db="EMBL/GenBank/DDBJ databases">
        <title>Genome sequencing of the panga catfish, Pangasius djambal.</title>
        <authorList>
            <person name="Wen M."/>
            <person name="Zahm M."/>
            <person name="Roques C."/>
            <person name="Cabau C."/>
            <person name="Klopp C."/>
            <person name="Donnadieu C."/>
            <person name="Jouanno E."/>
            <person name="Avarre J.-C."/>
            <person name="Campet M."/>
            <person name="Ha T."/>
            <person name="Dugue R."/>
            <person name="Lampietro C."/>
            <person name="Louis A."/>
            <person name="Herpin A."/>
            <person name="Echchiki A."/>
            <person name="Berthelot C."/>
            <person name="Parey E."/>
            <person name="Roest-Crollius H."/>
            <person name="Braasch I."/>
            <person name="Postlethwait J.H."/>
            <person name="Bobe J."/>
            <person name="Montfort J."/>
            <person name="Bouchez O."/>
            <person name="Begum T."/>
            <person name="Schartl M."/>
            <person name="Gustiano R."/>
            <person name="Guiguen Y."/>
        </authorList>
    </citation>
    <scope>NUCLEOTIDE SEQUENCE</scope>
    <source>
        <strain evidence="1">Pdj_M5554</strain>
    </source>
</reference>
<organism evidence="1 2">
    <name type="scientific">Pangasius djambal</name>
    <dbReference type="NCBI Taxonomy" id="1691987"/>
    <lineage>
        <taxon>Eukaryota</taxon>
        <taxon>Metazoa</taxon>
        <taxon>Chordata</taxon>
        <taxon>Craniata</taxon>
        <taxon>Vertebrata</taxon>
        <taxon>Euteleostomi</taxon>
        <taxon>Actinopterygii</taxon>
        <taxon>Neopterygii</taxon>
        <taxon>Teleostei</taxon>
        <taxon>Ostariophysi</taxon>
        <taxon>Siluriformes</taxon>
        <taxon>Pangasiidae</taxon>
        <taxon>Pangasius</taxon>
    </lineage>
</organism>
<dbReference type="EMBL" id="CM040988">
    <property type="protein sequence ID" value="MCJ8739812.1"/>
    <property type="molecule type" value="Genomic_DNA"/>
</dbReference>
<keyword evidence="2" id="KW-1185">Reference proteome</keyword>
<evidence type="ECO:0000313" key="1">
    <source>
        <dbReference type="EMBL" id="MCJ8739812.1"/>
    </source>
</evidence>
<name>A0ACC5YW35_9TELE</name>
<dbReference type="Proteomes" id="UP000830395">
    <property type="component" value="Chromosome 14"/>
</dbReference>
<accession>A0ACC5YW35</accession>
<proteinExistence type="predicted"/>
<evidence type="ECO:0000313" key="2">
    <source>
        <dbReference type="Proteomes" id="UP000830395"/>
    </source>
</evidence>
<protein>
    <submittedName>
        <fullName evidence="1">Uncharacterized protein</fullName>
    </submittedName>
</protein>